<protein>
    <submittedName>
        <fullName evidence="1">Uncharacterized protein</fullName>
    </submittedName>
</protein>
<organism evidence="1 2">
    <name type="scientific">Microbacterium lacus</name>
    <dbReference type="NCBI Taxonomy" id="415217"/>
    <lineage>
        <taxon>Bacteria</taxon>
        <taxon>Bacillati</taxon>
        <taxon>Actinomycetota</taxon>
        <taxon>Actinomycetes</taxon>
        <taxon>Micrococcales</taxon>
        <taxon>Microbacteriaceae</taxon>
        <taxon>Microbacterium</taxon>
    </lineage>
</organism>
<proteinExistence type="predicted"/>
<gene>
    <name evidence="1" type="ORF">GCM10009807_05920</name>
</gene>
<evidence type="ECO:0000313" key="2">
    <source>
        <dbReference type="Proteomes" id="UP001500596"/>
    </source>
</evidence>
<keyword evidence="2" id="KW-1185">Reference proteome</keyword>
<name>A0ABN2G347_9MICO</name>
<dbReference type="Proteomes" id="UP001500596">
    <property type="component" value="Unassembled WGS sequence"/>
</dbReference>
<evidence type="ECO:0000313" key="1">
    <source>
        <dbReference type="EMBL" id="GAA1664533.1"/>
    </source>
</evidence>
<comment type="caution">
    <text evidence="1">The sequence shown here is derived from an EMBL/GenBank/DDBJ whole genome shotgun (WGS) entry which is preliminary data.</text>
</comment>
<accession>A0ABN2G347</accession>
<dbReference type="EMBL" id="BAAAPK010000001">
    <property type="protein sequence ID" value="GAA1664533.1"/>
    <property type="molecule type" value="Genomic_DNA"/>
</dbReference>
<sequence length="65" mass="6902">MSLTEMIGVVISLLVSLRVGAVSSIAVPAWPAHRPFGCTSVPRMRYGGCRTGRIRDASGTGTLER</sequence>
<reference evidence="1 2" key="1">
    <citation type="journal article" date="2019" name="Int. J. Syst. Evol. Microbiol.">
        <title>The Global Catalogue of Microorganisms (GCM) 10K type strain sequencing project: providing services to taxonomists for standard genome sequencing and annotation.</title>
        <authorList>
            <consortium name="The Broad Institute Genomics Platform"/>
            <consortium name="The Broad Institute Genome Sequencing Center for Infectious Disease"/>
            <person name="Wu L."/>
            <person name="Ma J."/>
        </authorList>
    </citation>
    <scope>NUCLEOTIDE SEQUENCE [LARGE SCALE GENOMIC DNA]</scope>
    <source>
        <strain evidence="1 2">JCM 15575</strain>
    </source>
</reference>